<dbReference type="PIRSF" id="PIRSF039033">
    <property type="entry name" value="START_dom"/>
    <property type="match status" value="1"/>
</dbReference>
<keyword evidence="3" id="KW-1185">Reference proteome</keyword>
<dbReference type="PANTHER" id="PTHR19308">
    <property type="entry name" value="PHOSPHATIDYLCHOLINE TRANSFER PROTEIN"/>
    <property type="match status" value="1"/>
</dbReference>
<evidence type="ECO:0000313" key="3">
    <source>
        <dbReference type="Proteomes" id="UP001500936"/>
    </source>
</evidence>
<dbReference type="Pfam" id="PF01852">
    <property type="entry name" value="START"/>
    <property type="match status" value="1"/>
</dbReference>
<dbReference type="InterPro" id="IPR051213">
    <property type="entry name" value="START_lipid_transfer"/>
</dbReference>
<name>A0ABP8KF86_9BACT</name>
<dbReference type="SUPFAM" id="SSF55961">
    <property type="entry name" value="Bet v1-like"/>
    <property type="match status" value="1"/>
</dbReference>
<organism evidence="2 3">
    <name type="scientific">Nibrella viscosa</name>
    <dbReference type="NCBI Taxonomy" id="1084524"/>
    <lineage>
        <taxon>Bacteria</taxon>
        <taxon>Pseudomonadati</taxon>
        <taxon>Bacteroidota</taxon>
        <taxon>Cytophagia</taxon>
        <taxon>Cytophagales</taxon>
        <taxon>Spirosomataceae</taxon>
        <taxon>Nibrella</taxon>
    </lineage>
</organism>
<dbReference type="InterPro" id="IPR028347">
    <property type="entry name" value="START_dom_prot"/>
</dbReference>
<evidence type="ECO:0000259" key="1">
    <source>
        <dbReference type="Pfam" id="PF01852"/>
    </source>
</evidence>
<feature type="domain" description="START" evidence="1">
    <location>
        <begin position="13"/>
        <end position="175"/>
    </location>
</feature>
<protein>
    <submittedName>
        <fullName evidence="2">START domain-containing protein</fullName>
    </submittedName>
</protein>
<proteinExistence type="predicted"/>
<dbReference type="PANTHER" id="PTHR19308:SF14">
    <property type="entry name" value="START DOMAIN-CONTAINING PROTEIN"/>
    <property type="match status" value="1"/>
</dbReference>
<dbReference type="EMBL" id="BAABHB010000003">
    <property type="protein sequence ID" value="GAA4405180.1"/>
    <property type="molecule type" value="Genomic_DNA"/>
</dbReference>
<accession>A0ABP8KF86</accession>
<gene>
    <name evidence="2" type="ORF">GCM10023187_23350</name>
</gene>
<dbReference type="InterPro" id="IPR023393">
    <property type="entry name" value="START-like_dom_sf"/>
</dbReference>
<evidence type="ECO:0000313" key="2">
    <source>
        <dbReference type="EMBL" id="GAA4405180.1"/>
    </source>
</evidence>
<comment type="caution">
    <text evidence="2">The sequence shown here is derived from an EMBL/GenBank/DDBJ whole genome shotgun (WGS) entry which is preliminary data.</text>
</comment>
<dbReference type="Proteomes" id="UP001500936">
    <property type="component" value="Unassembled WGS sequence"/>
</dbReference>
<dbReference type="Gene3D" id="3.30.530.20">
    <property type="match status" value="1"/>
</dbReference>
<sequence>MLSRIACGQSGEEWRLEKDKNGIKVYSRHLEGAKLKEIRVVCEVEGTLSQLVAYLSDIENFKHVVYRTKESYPIRWERDNEVVYYNESDSPWPVANRDLVMRMTFQQHPVTKVLRIEARNVPDGLPPKPGIVRIPFWHSVWTVRQVDSRHIHIDYFFKVDPGGEIPPWLTNMVAAVGPYHSFHSLQKSLGLPRYQNKTFSFLQP</sequence>
<reference evidence="3" key="1">
    <citation type="journal article" date="2019" name="Int. J. Syst. Evol. Microbiol.">
        <title>The Global Catalogue of Microorganisms (GCM) 10K type strain sequencing project: providing services to taxonomists for standard genome sequencing and annotation.</title>
        <authorList>
            <consortium name="The Broad Institute Genomics Platform"/>
            <consortium name="The Broad Institute Genome Sequencing Center for Infectious Disease"/>
            <person name="Wu L."/>
            <person name="Ma J."/>
        </authorList>
    </citation>
    <scope>NUCLEOTIDE SEQUENCE [LARGE SCALE GENOMIC DNA]</scope>
    <source>
        <strain evidence="3">JCM 17925</strain>
    </source>
</reference>
<dbReference type="InterPro" id="IPR002913">
    <property type="entry name" value="START_lipid-bd_dom"/>
</dbReference>